<feature type="region of interest" description="Disordered" evidence="1">
    <location>
        <begin position="1"/>
        <end position="25"/>
    </location>
</feature>
<dbReference type="OrthoDB" id="3270333at2759"/>
<comment type="caution">
    <text evidence="2">The sequence shown here is derived from an EMBL/GenBank/DDBJ whole genome shotgun (WGS) entry which is preliminary data.</text>
</comment>
<sequence>MVGVRRRDGLNRHQPASPHSPTESDQVSFSKSILYQHNEFHTLVKHLRMPNVHRISFCGESHPVCGLGINPTFRAPHLFDGLPSFPIFEWPIERVFIRTREGSEFVLSLTAKGGFVLYALLSWVADAVPLFDGYVERSIKELAKIMALAPQAHVQLHHLYLVPSDLPVYQPFLLVSDIDRLTIRGGFAADILYRLTAHSDHTPLLPHLSRLNIMDRGPLAAGVRETLVSCLRSRKDLCFTVRVVDEELPCAAYNDLGFTVKQSKDEVEKSVEPSGFTTPEEDTDALLARLCREGGVELQNLLISKAVSPTANEKTPKEWKYRDIATLPQAELEEWRTACNEELEALRRRKVYDLVERPRGRKVIKNRWVFDQKPAAAAQNL</sequence>
<keyword evidence="3" id="KW-1185">Reference proteome</keyword>
<reference evidence="2" key="2">
    <citation type="submission" date="2020-11" db="EMBL/GenBank/DDBJ databases">
        <authorList>
            <consortium name="DOE Joint Genome Institute"/>
            <person name="Kuo A."/>
            <person name="Miyauchi S."/>
            <person name="Kiss E."/>
            <person name="Drula E."/>
            <person name="Kohler A."/>
            <person name="Sanchez-Garcia M."/>
            <person name="Andreopoulos B."/>
            <person name="Barry K.W."/>
            <person name="Bonito G."/>
            <person name="Buee M."/>
            <person name="Carver A."/>
            <person name="Chen C."/>
            <person name="Cichocki N."/>
            <person name="Clum A."/>
            <person name="Culley D."/>
            <person name="Crous P.W."/>
            <person name="Fauchery L."/>
            <person name="Girlanda M."/>
            <person name="Hayes R."/>
            <person name="Keri Z."/>
            <person name="Labutti K."/>
            <person name="Lipzen A."/>
            <person name="Lombard V."/>
            <person name="Magnuson J."/>
            <person name="Maillard F."/>
            <person name="Morin E."/>
            <person name="Murat C."/>
            <person name="Nolan M."/>
            <person name="Ohm R."/>
            <person name="Pangilinan J."/>
            <person name="Pereira M."/>
            <person name="Perotto S."/>
            <person name="Peter M."/>
            <person name="Riley R."/>
            <person name="Sitrit Y."/>
            <person name="Stielow B."/>
            <person name="Szollosi G."/>
            <person name="Zifcakova L."/>
            <person name="Stursova M."/>
            <person name="Spatafora J.W."/>
            <person name="Tedersoo L."/>
            <person name="Vaario L.-M."/>
            <person name="Yamada A."/>
            <person name="Yan M."/>
            <person name="Wang P."/>
            <person name="Xu J."/>
            <person name="Bruns T."/>
            <person name="Baldrian P."/>
            <person name="Vilgalys R."/>
            <person name="Henrissat B."/>
            <person name="Grigoriev I.V."/>
            <person name="Hibbett D."/>
            <person name="Nagy L.G."/>
            <person name="Martin F.M."/>
        </authorList>
    </citation>
    <scope>NUCLEOTIDE SEQUENCE</scope>
    <source>
        <strain evidence="2">UH-Tt-Lm1</strain>
    </source>
</reference>
<organism evidence="2 3">
    <name type="scientific">Thelephora terrestris</name>
    <dbReference type="NCBI Taxonomy" id="56493"/>
    <lineage>
        <taxon>Eukaryota</taxon>
        <taxon>Fungi</taxon>
        <taxon>Dikarya</taxon>
        <taxon>Basidiomycota</taxon>
        <taxon>Agaricomycotina</taxon>
        <taxon>Agaricomycetes</taxon>
        <taxon>Thelephorales</taxon>
        <taxon>Thelephoraceae</taxon>
        <taxon>Thelephora</taxon>
    </lineage>
</organism>
<feature type="compositionally biased region" description="Basic and acidic residues" evidence="1">
    <location>
        <begin position="1"/>
        <end position="11"/>
    </location>
</feature>
<evidence type="ECO:0000256" key="1">
    <source>
        <dbReference type="SAM" id="MobiDB-lite"/>
    </source>
</evidence>
<proteinExistence type="predicted"/>
<dbReference type="AlphaFoldDB" id="A0A9P6H5J6"/>
<gene>
    <name evidence="2" type="ORF">BJ322DRAFT_1112997</name>
</gene>
<name>A0A9P6H5J6_9AGAM</name>
<evidence type="ECO:0000313" key="2">
    <source>
        <dbReference type="EMBL" id="KAF9779698.1"/>
    </source>
</evidence>
<reference evidence="2" key="1">
    <citation type="journal article" date="2020" name="Nat. Commun.">
        <title>Large-scale genome sequencing of mycorrhizal fungi provides insights into the early evolution of symbiotic traits.</title>
        <authorList>
            <person name="Miyauchi S."/>
            <person name="Kiss E."/>
            <person name="Kuo A."/>
            <person name="Drula E."/>
            <person name="Kohler A."/>
            <person name="Sanchez-Garcia M."/>
            <person name="Morin E."/>
            <person name="Andreopoulos B."/>
            <person name="Barry K.W."/>
            <person name="Bonito G."/>
            <person name="Buee M."/>
            <person name="Carver A."/>
            <person name="Chen C."/>
            <person name="Cichocki N."/>
            <person name="Clum A."/>
            <person name="Culley D."/>
            <person name="Crous P.W."/>
            <person name="Fauchery L."/>
            <person name="Girlanda M."/>
            <person name="Hayes R.D."/>
            <person name="Keri Z."/>
            <person name="LaButti K."/>
            <person name="Lipzen A."/>
            <person name="Lombard V."/>
            <person name="Magnuson J."/>
            <person name="Maillard F."/>
            <person name="Murat C."/>
            <person name="Nolan M."/>
            <person name="Ohm R.A."/>
            <person name="Pangilinan J."/>
            <person name="Pereira M.F."/>
            <person name="Perotto S."/>
            <person name="Peter M."/>
            <person name="Pfister S."/>
            <person name="Riley R."/>
            <person name="Sitrit Y."/>
            <person name="Stielow J.B."/>
            <person name="Szollosi G."/>
            <person name="Zifcakova L."/>
            <person name="Stursova M."/>
            <person name="Spatafora J.W."/>
            <person name="Tedersoo L."/>
            <person name="Vaario L.M."/>
            <person name="Yamada A."/>
            <person name="Yan M."/>
            <person name="Wang P."/>
            <person name="Xu J."/>
            <person name="Bruns T."/>
            <person name="Baldrian P."/>
            <person name="Vilgalys R."/>
            <person name="Dunand C."/>
            <person name="Henrissat B."/>
            <person name="Grigoriev I.V."/>
            <person name="Hibbett D."/>
            <person name="Nagy L.G."/>
            <person name="Martin F.M."/>
        </authorList>
    </citation>
    <scope>NUCLEOTIDE SEQUENCE</scope>
    <source>
        <strain evidence="2">UH-Tt-Lm1</strain>
    </source>
</reference>
<protein>
    <submittedName>
        <fullName evidence="2">Uncharacterized protein</fullName>
    </submittedName>
</protein>
<evidence type="ECO:0000313" key="3">
    <source>
        <dbReference type="Proteomes" id="UP000736335"/>
    </source>
</evidence>
<dbReference type="EMBL" id="WIUZ02000018">
    <property type="protein sequence ID" value="KAF9779698.1"/>
    <property type="molecule type" value="Genomic_DNA"/>
</dbReference>
<dbReference type="Proteomes" id="UP000736335">
    <property type="component" value="Unassembled WGS sequence"/>
</dbReference>
<accession>A0A9P6H5J6</accession>